<evidence type="ECO:0008006" key="3">
    <source>
        <dbReference type="Google" id="ProtNLM"/>
    </source>
</evidence>
<dbReference type="EMBL" id="PVSZ01000008">
    <property type="protein sequence ID" value="PRT71302.1"/>
    <property type="molecule type" value="Genomic_DNA"/>
</dbReference>
<organism evidence="1 2">
    <name type="scientific">Streptococcus anginosus</name>
    <dbReference type="NCBI Taxonomy" id="1328"/>
    <lineage>
        <taxon>Bacteria</taxon>
        <taxon>Bacillati</taxon>
        <taxon>Bacillota</taxon>
        <taxon>Bacilli</taxon>
        <taxon>Lactobacillales</taxon>
        <taxon>Streptococcaceae</taxon>
        <taxon>Streptococcus</taxon>
        <taxon>Streptococcus anginosus group</taxon>
    </lineage>
</organism>
<dbReference type="Proteomes" id="UP000238573">
    <property type="component" value="Unassembled WGS sequence"/>
</dbReference>
<name>A0A2T0G5G6_STRAP</name>
<evidence type="ECO:0000313" key="1">
    <source>
        <dbReference type="EMBL" id="PRT71302.1"/>
    </source>
</evidence>
<protein>
    <recommendedName>
        <fullName evidence="3">CopG family transcriptional regulator</fullName>
    </recommendedName>
</protein>
<dbReference type="AlphaFoldDB" id="A0A2T0G5G6"/>
<dbReference type="GeneID" id="57844678"/>
<proteinExistence type="predicted"/>
<accession>A0A2T0G5G6</accession>
<dbReference type="RefSeq" id="WP_003030077.1">
    <property type="nucleotide sequence ID" value="NZ_CAXTZD010000003.1"/>
</dbReference>
<comment type="caution">
    <text evidence="1">The sequence shown here is derived from an EMBL/GenBank/DDBJ whole genome shotgun (WGS) entry which is preliminary data.</text>
</comment>
<gene>
    <name evidence="1" type="ORF">C6A27_03555</name>
</gene>
<reference evidence="1 2" key="1">
    <citation type="journal article" date="1993" name="J. Dent. Res.">
        <title>The isolation and characterization of milleri group streptococci from dental periapical abscesses.</title>
        <authorList>
            <person name="Fisher L.E."/>
            <person name="Russell R.R."/>
        </authorList>
    </citation>
    <scope>NUCLEOTIDE SEQUENCE [LARGE SCALE GENOMIC DNA]</scope>
    <source>
        <strain evidence="1 2">OUP21</strain>
    </source>
</reference>
<sequence length="83" mass="9695">MAKKENQADFMKMFNEEPQAAPVQPLPKKKLSPVGYEKKKQVTFAMTPSIRSKLDDIVDYYSYKSASAYLEEMIDKEWQRIQS</sequence>
<evidence type="ECO:0000313" key="2">
    <source>
        <dbReference type="Proteomes" id="UP000238573"/>
    </source>
</evidence>